<keyword evidence="8" id="KW-1185">Reference proteome</keyword>
<dbReference type="PROSITE" id="PS00397">
    <property type="entry name" value="RECOMBINASES_1"/>
    <property type="match status" value="1"/>
</dbReference>
<sequence>MSKTIAYIRASTDKQDLNNQKLEIYEFAKKNKLVVDDFIQMTISSRKTIKERRIDEMLSILNDADTLIVTELSRLGRSTAEVIGLINELIKKQVRVIAIKQGLDMKQHDMTSKVMITLFSLFAELERDLISMRTKEALASKRREGIRLGKPKGTIQKSKFDKDVDKIRELLKLGLSVRKIASYLGYSNHIGLNMYVKKHNLRQAASVS</sequence>
<evidence type="ECO:0000313" key="8">
    <source>
        <dbReference type="Proteomes" id="UP000254794"/>
    </source>
</evidence>
<dbReference type="RefSeq" id="WP_115332893.1">
    <property type="nucleotide sequence ID" value="NZ_CAAAHP010000008.1"/>
</dbReference>
<accession>A0A378KB13</accession>
<dbReference type="InterPro" id="IPR006119">
    <property type="entry name" value="Resolv_N"/>
</dbReference>
<evidence type="ECO:0000256" key="1">
    <source>
        <dbReference type="ARBA" id="ARBA00022908"/>
    </source>
</evidence>
<evidence type="ECO:0000259" key="6">
    <source>
        <dbReference type="PROSITE" id="PS51736"/>
    </source>
</evidence>
<keyword evidence="2" id="KW-0238">DNA-binding</keyword>
<dbReference type="EMBL" id="UGOD01000005">
    <property type="protein sequence ID" value="STX81520.1"/>
    <property type="molecule type" value="Genomic_DNA"/>
</dbReference>
<proteinExistence type="predicted"/>
<dbReference type="Pfam" id="PF00239">
    <property type="entry name" value="Resolvase"/>
    <property type="match status" value="1"/>
</dbReference>
<dbReference type="OrthoDB" id="9786476at2"/>
<dbReference type="AlphaFoldDB" id="A0A378KB13"/>
<dbReference type="SMART" id="SM00857">
    <property type="entry name" value="Resolvase"/>
    <property type="match status" value="1"/>
</dbReference>
<dbReference type="InterPro" id="IPR050639">
    <property type="entry name" value="SSR_resolvase"/>
</dbReference>
<reference evidence="7 8" key="1">
    <citation type="submission" date="2018-06" db="EMBL/GenBank/DDBJ databases">
        <authorList>
            <consortium name="Pathogen Informatics"/>
            <person name="Doyle S."/>
        </authorList>
    </citation>
    <scope>NUCLEOTIDE SEQUENCE [LARGE SCALE GENOMIC DNA]</scope>
    <source>
        <strain evidence="7 8">NCTC13316</strain>
    </source>
</reference>
<keyword evidence="1" id="KW-0229">DNA integration</keyword>
<dbReference type="GO" id="GO:0000150">
    <property type="term" value="F:DNA strand exchange activity"/>
    <property type="evidence" value="ECO:0007669"/>
    <property type="project" value="InterPro"/>
</dbReference>
<organism evidence="7 8">
    <name type="scientific">Legionella busanensis</name>
    <dbReference type="NCBI Taxonomy" id="190655"/>
    <lineage>
        <taxon>Bacteria</taxon>
        <taxon>Pseudomonadati</taxon>
        <taxon>Pseudomonadota</taxon>
        <taxon>Gammaproteobacteria</taxon>
        <taxon>Legionellales</taxon>
        <taxon>Legionellaceae</taxon>
        <taxon>Legionella</taxon>
    </lineage>
</organism>
<evidence type="ECO:0000313" key="7">
    <source>
        <dbReference type="EMBL" id="STX81520.1"/>
    </source>
</evidence>
<dbReference type="PANTHER" id="PTHR30461">
    <property type="entry name" value="DNA-INVERTASE FROM LAMBDOID PROPHAGE"/>
    <property type="match status" value="1"/>
</dbReference>
<dbReference type="CDD" id="cd03768">
    <property type="entry name" value="SR_ResInv"/>
    <property type="match status" value="1"/>
</dbReference>
<dbReference type="PANTHER" id="PTHR30461:SF19">
    <property type="entry name" value="SITE-SPECIFIC RECOMBINASE RESOLVASE FAMILY"/>
    <property type="match status" value="1"/>
</dbReference>
<evidence type="ECO:0000256" key="4">
    <source>
        <dbReference type="PIRSR" id="PIRSR606118-50"/>
    </source>
</evidence>
<dbReference type="GO" id="GO:0003677">
    <property type="term" value="F:DNA binding"/>
    <property type="evidence" value="ECO:0007669"/>
    <property type="project" value="UniProtKB-KW"/>
</dbReference>
<feature type="active site" description="O-(5'-phospho-DNA)-serine intermediate" evidence="4 5">
    <location>
        <position position="11"/>
    </location>
</feature>
<evidence type="ECO:0000256" key="2">
    <source>
        <dbReference type="ARBA" id="ARBA00023125"/>
    </source>
</evidence>
<protein>
    <submittedName>
        <fullName evidence="7">Site-specific DNA recombinase e14 prophage</fullName>
    </submittedName>
</protein>
<keyword evidence="3" id="KW-0233">DNA recombination</keyword>
<dbReference type="SUPFAM" id="SSF53041">
    <property type="entry name" value="Resolvase-like"/>
    <property type="match status" value="1"/>
</dbReference>
<feature type="domain" description="Resolvase/invertase-type recombinase catalytic" evidence="6">
    <location>
        <begin position="3"/>
        <end position="145"/>
    </location>
</feature>
<evidence type="ECO:0000256" key="3">
    <source>
        <dbReference type="ARBA" id="ARBA00023172"/>
    </source>
</evidence>
<dbReference type="GO" id="GO:0015074">
    <property type="term" value="P:DNA integration"/>
    <property type="evidence" value="ECO:0007669"/>
    <property type="project" value="UniProtKB-KW"/>
</dbReference>
<dbReference type="InterPro" id="IPR036162">
    <property type="entry name" value="Resolvase-like_N_sf"/>
</dbReference>
<dbReference type="InterPro" id="IPR006118">
    <property type="entry name" value="Recombinase_CS"/>
</dbReference>
<dbReference type="Gene3D" id="3.40.50.1390">
    <property type="entry name" value="Resolvase, N-terminal catalytic domain"/>
    <property type="match status" value="1"/>
</dbReference>
<dbReference type="Proteomes" id="UP000254794">
    <property type="component" value="Unassembled WGS sequence"/>
</dbReference>
<dbReference type="PROSITE" id="PS51736">
    <property type="entry name" value="RECOMBINASES_3"/>
    <property type="match status" value="1"/>
</dbReference>
<name>A0A378KB13_9GAMM</name>
<evidence type="ECO:0000256" key="5">
    <source>
        <dbReference type="PROSITE-ProRule" id="PRU10137"/>
    </source>
</evidence>
<gene>
    <name evidence="7" type="primary">pin_6</name>
    <name evidence="7" type="ORF">NCTC13316_03393</name>
</gene>